<feature type="repeat" description="WD" evidence="5">
    <location>
        <begin position="246"/>
        <end position="287"/>
    </location>
</feature>
<dbReference type="SUPFAM" id="SSF50978">
    <property type="entry name" value="WD40 repeat-like"/>
    <property type="match status" value="1"/>
</dbReference>
<proteinExistence type="predicted"/>
<evidence type="ECO:0000313" key="7">
    <source>
        <dbReference type="Proteomes" id="UP000274131"/>
    </source>
</evidence>
<comment type="subcellular location">
    <subcellularLocation>
        <location evidence="1">Nucleus</location>
        <location evidence="1">Nucleolus</location>
    </subcellularLocation>
</comment>
<dbReference type="AlphaFoldDB" id="A0A0N4VA29"/>
<dbReference type="PANTHER" id="PTHR19924:SF26">
    <property type="entry name" value="U3 SMALL NUCLEOLAR RNA-ASSOCIATED PROTEIN 15 HOMOLOG"/>
    <property type="match status" value="1"/>
</dbReference>
<protein>
    <submittedName>
        <fullName evidence="8">WD_REPEATS_REGION domain-containing protein</fullName>
    </submittedName>
</protein>
<evidence type="ECO:0000313" key="6">
    <source>
        <dbReference type="EMBL" id="VDD92080.1"/>
    </source>
</evidence>
<keyword evidence="2 5" id="KW-0853">WD repeat</keyword>
<dbReference type="Proteomes" id="UP000274131">
    <property type="component" value="Unassembled WGS sequence"/>
</dbReference>
<reference evidence="8" key="1">
    <citation type="submission" date="2017-02" db="UniProtKB">
        <authorList>
            <consortium name="WormBaseParasite"/>
        </authorList>
    </citation>
    <scope>IDENTIFICATION</scope>
</reference>
<dbReference type="WBParaSite" id="EVEC_0000731001-mRNA-1">
    <property type="protein sequence ID" value="EVEC_0000731001-mRNA-1"/>
    <property type="gene ID" value="EVEC_0000731001"/>
</dbReference>
<dbReference type="STRING" id="51028.A0A0N4VA29"/>
<gene>
    <name evidence="6" type="ORF">EVEC_LOCUS6831</name>
</gene>
<dbReference type="InterPro" id="IPR001680">
    <property type="entry name" value="WD40_rpt"/>
</dbReference>
<dbReference type="PANTHER" id="PTHR19924">
    <property type="entry name" value="UTP15 U3 SMALL NUCLEOLAR RNA-ASSOCIATED PROTEIN 15 FAMILY MEMBER"/>
    <property type="match status" value="1"/>
</dbReference>
<dbReference type="EMBL" id="UXUI01008665">
    <property type="protein sequence ID" value="VDD92080.1"/>
    <property type="molecule type" value="Genomic_DNA"/>
</dbReference>
<feature type="repeat" description="WD" evidence="5">
    <location>
        <begin position="160"/>
        <end position="202"/>
    </location>
</feature>
<dbReference type="Gene3D" id="2.130.10.10">
    <property type="entry name" value="YVTN repeat-like/Quinoprotein amine dehydrogenase"/>
    <property type="match status" value="2"/>
</dbReference>
<dbReference type="SMART" id="SM00320">
    <property type="entry name" value="WD40"/>
    <property type="match status" value="5"/>
</dbReference>
<accession>A0A0N4VA29</accession>
<dbReference type="GO" id="GO:0005730">
    <property type="term" value="C:nucleolus"/>
    <property type="evidence" value="ECO:0007669"/>
    <property type="project" value="UniProtKB-SubCell"/>
</dbReference>
<dbReference type="OrthoDB" id="431715at2759"/>
<dbReference type="GO" id="GO:0045943">
    <property type="term" value="P:positive regulation of transcription by RNA polymerase I"/>
    <property type="evidence" value="ECO:0007669"/>
    <property type="project" value="TreeGrafter"/>
</dbReference>
<dbReference type="PROSITE" id="PS50294">
    <property type="entry name" value="WD_REPEATS_REGION"/>
    <property type="match status" value="1"/>
</dbReference>
<evidence type="ECO:0000256" key="2">
    <source>
        <dbReference type="ARBA" id="ARBA00022574"/>
    </source>
</evidence>
<evidence type="ECO:0000313" key="8">
    <source>
        <dbReference type="WBParaSite" id="EVEC_0000731001-mRNA-1"/>
    </source>
</evidence>
<name>A0A0N4VA29_ENTVE</name>
<keyword evidence="7" id="KW-1185">Reference proteome</keyword>
<dbReference type="GO" id="GO:0006364">
    <property type="term" value="P:rRNA processing"/>
    <property type="evidence" value="ECO:0007669"/>
    <property type="project" value="TreeGrafter"/>
</dbReference>
<dbReference type="InterPro" id="IPR015943">
    <property type="entry name" value="WD40/YVTN_repeat-like_dom_sf"/>
</dbReference>
<evidence type="ECO:0000256" key="1">
    <source>
        <dbReference type="ARBA" id="ARBA00004604"/>
    </source>
</evidence>
<organism evidence="8">
    <name type="scientific">Enterobius vermicularis</name>
    <name type="common">Human pinworm</name>
    <dbReference type="NCBI Taxonomy" id="51028"/>
    <lineage>
        <taxon>Eukaryota</taxon>
        <taxon>Metazoa</taxon>
        <taxon>Ecdysozoa</taxon>
        <taxon>Nematoda</taxon>
        <taxon>Chromadorea</taxon>
        <taxon>Rhabditida</taxon>
        <taxon>Spirurina</taxon>
        <taxon>Oxyuridomorpha</taxon>
        <taxon>Oxyuroidea</taxon>
        <taxon>Oxyuridae</taxon>
        <taxon>Enterobius</taxon>
    </lineage>
</organism>
<evidence type="ECO:0000256" key="4">
    <source>
        <dbReference type="ARBA" id="ARBA00023242"/>
    </source>
</evidence>
<dbReference type="Pfam" id="PF00400">
    <property type="entry name" value="WD40"/>
    <property type="match status" value="4"/>
</dbReference>
<dbReference type="InterPro" id="IPR036322">
    <property type="entry name" value="WD40_repeat_dom_sf"/>
</dbReference>
<keyword evidence="3" id="KW-0677">Repeat</keyword>
<dbReference type="PROSITE" id="PS50082">
    <property type="entry name" value="WD_REPEATS_2"/>
    <property type="match status" value="2"/>
</dbReference>
<keyword evidence="4" id="KW-0539">Nucleus</keyword>
<evidence type="ECO:0000256" key="3">
    <source>
        <dbReference type="ARBA" id="ARBA00022737"/>
    </source>
</evidence>
<reference evidence="6 7" key="2">
    <citation type="submission" date="2018-10" db="EMBL/GenBank/DDBJ databases">
        <authorList>
            <consortium name="Pathogen Informatics"/>
        </authorList>
    </citation>
    <scope>NUCLEOTIDE SEQUENCE [LARGE SCALE GENOMIC DNA]</scope>
</reference>
<sequence>MAQPYKPLQRFPSEKVESKLSEDVLYWRRMKQLAVFQESGNITSVSFSTSVPNYVASTSSVRLSVFDVAVCEPISVCSRFKEAVYGVTFRKDGKLIAVGSQDGRARVFDVVKQGTILNKAPLRSYKSQGCPIHLIVLGDDGAIRLYDIVETKAVPLKVLESAHADHIRCGDTSKTSDLLFATGSYDHTAKVWNLESEEDKPLVTVDHGAPVESLLFISESSLLATAGGQLIKLWNISVGGKLLYTLHNHHKTVTSLCLASNGNTLLSGGLDKRINVYRLDSGDFSLIHAFTMPAPVFALSVSLNDSFMAVGMGNLLGIFRREAPGPLEATLSEAKLLGKGLEYRRRWVKYWH</sequence>
<evidence type="ECO:0000256" key="5">
    <source>
        <dbReference type="PROSITE-ProRule" id="PRU00221"/>
    </source>
</evidence>